<protein>
    <recommendedName>
        <fullName evidence="3">DUF4842 domain-containing protein</fullName>
    </recommendedName>
</protein>
<evidence type="ECO:0000313" key="2">
    <source>
        <dbReference type="Proteomes" id="UP000664369"/>
    </source>
</evidence>
<organism evidence="1 2">
    <name type="scientific">Hymenobacter negativus</name>
    <dbReference type="NCBI Taxonomy" id="2795026"/>
    <lineage>
        <taxon>Bacteria</taxon>
        <taxon>Pseudomonadati</taxon>
        <taxon>Bacteroidota</taxon>
        <taxon>Cytophagia</taxon>
        <taxon>Cytophagales</taxon>
        <taxon>Hymenobacteraceae</taxon>
        <taxon>Hymenobacter</taxon>
    </lineage>
</organism>
<reference evidence="1 2" key="1">
    <citation type="submission" date="2021-03" db="EMBL/GenBank/DDBJ databases">
        <authorList>
            <person name="Kim M.K."/>
        </authorList>
    </citation>
    <scope>NUCLEOTIDE SEQUENCE [LARGE SCALE GENOMIC DNA]</scope>
    <source>
        <strain evidence="1 2">BT442</strain>
    </source>
</reference>
<evidence type="ECO:0008006" key="3">
    <source>
        <dbReference type="Google" id="ProtNLM"/>
    </source>
</evidence>
<evidence type="ECO:0000313" key="1">
    <source>
        <dbReference type="EMBL" id="MBO2008668.1"/>
    </source>
</evidence>
<dbReference type="EMBL" id="JAGETZ010000002">
    <property type="protein sequence ID" value="MBO2008668.1"/>
    <property type="molecule type" value="Genomic_DNA"/>
</dbReference>
<dbReference type="RefSeq" id="WP_208174280.1">
    <property type="nucleotide sequence ID" value="NZ_JAGETZ010000002.1"/>
</dbReference>
<dbReference type="Proteomes" id="UP000664369">
    <property type="component" value="Unassembled WGS sequence"/>
</dbReference>
<keyword evidence="2" id="KW-1185">Reference proteome</keyword>
<name>A0ABS3QBQ2_9BACT</name>
<sequence length="88" mass="9707">MVSFPGNFLNVAAGTCTPFVKKSVTLTTNSSFVYNPAVPYEPFISTMYPGTITPVYDLYIYGVSHRDTWTSTSGKTYPNGILIPADWK</sequence>
<gene>
    <name evidence="1" type="ORF">J4E00_06365</name>
</gene>
<accession>A0ABS3QBQ2</accession>
<proteinExistence type="predicted"/>
<comment type="caution">
    <text evidence="1">The sequence shown here is derived from an EMBL/GenBank/DDBJ whole genome shotgun (WGS) entry which is preliminary data.</text>
</comment>